<dbReference type="SUPFAM" id="SSF52540">
    <property type="entry name" value="P-loop containing nucleoside triphosphate hydrolases"/>
    <property type="match status" value="1"/>
</dbReference>
<evidence type="ECO:0000256" key="3">
    <source>
        <dbReference type="ARBA" id="ARBA00022840"/>
    </source>
</evidence>
<reference evidence="5 6" key="1">
    <citation type="journal article" date="2019" name="Int. J. Syst. Evol. Microbiol.">
        <title>The Global Catalogue of Microorganisms (GCM) 10K type strain sequencing project: providing services to taxonomists for standard genome sequencing and annotation.</title>
        <authorList>
            <consortium name="The Broad Institute Genomics Platform"/>
            <consortium name="The Broad Institute Genome Sequencing Center for Infectious Disease"/>
            <person name="Wu L."/>
            <person name="Ma J."/>
        </authorList>
    </citation>
    <scope>NUCLEOTIDE SEQUENCE [LARGE SCALE GENOMIC DNA]</scope>
    <source>
        <strain evidence="5 6">JCM 1407</strain>
    </source>
</reference>
<dbReference type="Gene3D" id="3.40.50.300">
    <property type="entry name" value="P-loop containing nucleotide triphosphate hydrolases"/>
    <property type="match status" value="1"/>
</dbReference>
<dbReference type="EMBL" id="BAAACG010000010">
    <property type="protein sequence ID" value="GAA0743571.1"/>
    <property type="molecule type" value="Genomic_DNA"/>
</dbReference>
<evidence type="ECO:0000256" key="1">
    <source>
        <dbReference type="ARBA" id="ARBA00006611"/>
    </source>
</evidence>
<dbReference type="PROSITE" id="PS00662">
    <property type="entry name" value="T2SP_E"/>
    <property type="match status" value="1"/>
</dbReference>
<gene>
    <name evidence="5" type="ORF">GCM10008906_27520</name>
</gene>
<accession>A0ABN1JPR5</accession>
<organism evidence="5 6">
    <name type="scientific">Clostridium oceanicum</name>
    <dbReference type="NCBI Taxonomy" id="1543"/>
    <lineage>
        <taxon>Bacteria</taxon>
        <taxon>Bacillati</taxon>
        <taxon>Bacillota</taxon>
        <taxon>Clostridia</taxon>
        <taxon>Eubacteriales</taxon>
        <taxon>Clostridiaceae</taxon>
        <taxon>Clostridium</taxon>
    </lineage>
</organism>
<dbReference type="CDD" id="cd01129">
    <property type="entry name" value="PulE-GspE-like"/>
    <property type="match status" value="1"/>
</dbReference>
<dbReference type="Pfam" id="PF05157">
    <property type="entry name" value="MshEN"/>
    <property type="match status" value="1"/>
</dbReference>
<dbReference type="PANTHER" id="PTHR30258:SF1">
    <property type="entry name" value="PROTEIN TRANSPORT PROTEIN HOFB HOMOLOG"/>
    <property type="match status" value="1"/>
</dbReference>
<dbReference type="Pfam" id="PF00437">
    <property type="entry name" value="T2SSE"/>
    <property type="match status" value="1"/>
</dbReference>
<evidence type="ECO:0000256" key="2">
    <source>
        <dbReference type="ARBA" id="ARBA00022741"/>
    </source>
</evidence>
<proteinExistence type="inferred from homology"/>
<dbReference type="InterPro" id="IPR007831">
    <property type="entry name" value="T2SS_GspE_N"/>
</dbReference>
<keyword evidence="2" id="KW-0547">Nucleotide-binding</keyword>
<dbReference type="PANTHER" id="PTHR30258">
    <property type="entry name" value="TYPE II SECRETION SYSTEM PROTEIN GSPE-RELATED"/>
    <property type="match status" value="1"/>
</dbReference>
<protein>
    <submittedName>
        <fullName evidence="5">GspE/PulE family protein</fullName>
    </submittedName>
</protein>
<dbReference type="InterPro" id="IPR027417">
    <property type="entry name" value="P-loop_NTPase"/>
</dbReference>
<evidence type="ECO:0000313" key="5">
    <source>
        <dbReference type="EMBL" id="GAA0743571.1"/>
    </source>
</evidence>
<dbReference type="RefSeq" id="WP_343762330.1">
    <property type="nucleotide sequence ID" value="NZ_BAAACG010000010.1"/>
</dbReference>
<dbReference type="InterPro" id="IPR037257">
    <property type="entry name" value="T2SS_E_N_sf"/>
</dbReference>
<dbReference type="Proteomes" id="UP001501510">
    <property type="component" value="Unassembled WGS sequence"/>
</dbReference>
<evidence type="ECO:0000313" key="6">
    <source>
        <dbReference type="Proteomes" id="UP001501510"/>
    </source>
</evidence>
<keyword evidence="6" id="KW-1185">Reference proteome</keyword>
<sequence length="487" mass="56219">MKDLINLDKVIVEEKALKAIPEYICTKNHIIPIKLNDKKIYLVSSSNLSENILNEIKFLTKCDVEVLKGEESQIKSYVKTYYSKYEAQIALHKFKKENLKDEKSYKKIYDDEPVIKLTNSIIDEAISKKASDIHIEPFEKYCIIRFRIDGILRKFMKINKELYSLLNVRVKIISNMDITEKRLPQDGKIKATFRKNHNFRVSTLPTVYGEKIVIRILYKDSKIKSLDKLGFEKKDIENFKNMIMSSNGVILSCGPTGSGKSTTLYSILNNINSKEKNIVTIEEPVEYTIDGINQINVNTKINLGFLQGLKSVLRQDPDVIMVGEIRDEETAKVCLRASITGHLVLSTIHTNGALEAIIRLLDMGIPYYMLCDGLKGIIYQRLVRKICPKCKEKYLASDIEKSYLNSNEDFYLYKGRGCTECNHTGFKGRTVLYEYMNIGNKEREYIRKLDKIKENKRKLIKNTFKDKAIESVKKGVTTFEEIKKIIF</sequence>
<comment type="caution">
    <text evidence="5">The sequence shown here is derived from an EMBL/GenBank/DDBJ whole genome shotgun (WGS) entry which is preliminary data.</text>
</comment>
<dbReference type="Gene3D" id="3.30.300.160">
    <property type="entry name" value="Type II secretion system, protein E, N-terminal domain"/>
    <property type="match status" value="1"/>
</dbReference>
<dbReference type="SUPFAM" id="SSF160246">
    <property type="entry name" value="EspE N-terminal domain-like"/>
    <property type="match status" value="1"/>
</dbReference>
<evidence type="ECO:0000259" key="4">
    <source>
        <dbReference type="PROSITE" id="PS00662"/>
    </source>
</evidence>
<dbReference type="Gene3D" id="3.30.450.90">
    <property type="match status" value="1"/>
</dbReference>
<dbReference type="InterPro" id="IPR001482">
    <property type="entry name" value="T2SS/T4SS_dom"/>
</dbReference>
<feature type="domain" description="Bacterial type II secretion system protein E" evidence="4">
    <location>
        <begin position="313"/>
        <end position="327"/>
    </location>
</feature>
<name>A0ABN1JPR5_9CLOT</name>
<keyword evidence="3" id="KW-0067">ATP-binding</keyword>
<comment type="similarity">
    <text evidence="1">Belongs to the GSP E family.</text>
</comment>